<proteinExistence type="predicted"/>
<organism evidence="1">
    <name type="scientific">Woronichinia naegeliana WA131</name>
    <dbReference type="NCBI Taxonomy" id="2824559"/>
    <lineage>
        <taxon>Bacteria</taxon>
        <taxon>Bacillati</taxon>
        <taxon>Cyanobacteriota</taxon>
        <taxon>Cyanophyceae</taxon>
        <taxon>Synechococcales</taxon>
        <taxon>Coelosphaeriaceae</taxon>
        <taxon>Woronichinia</taxon>
    </lineage>
</organism>
<dbReference type="AlphaFoldDB" id="A0A977KXV0"/>
<reference evidence="1" key="1">
    <citation type="submission" date="2021-04" db="EMBL/GenBank/DDBJ databases">
        <title>Genome sequence of Woronichinia naegeliana from Washington state freshwater lake bloom.</title>
        <authorList>
            <person name="Dreher T.W."/>
        </authorList>
    </citation>
    <scope>NUCLEOTIDE SEQUENCE</scope>
    <source>
        <strain evidence="1">WA131</strain>
    </source>
</reference>
<dbReference type="EMBL" id="CP073041">
    <property type="protein sequence ID" value="UXE61898.1"/>
    <property type="molecule type" value="Genomic_DNA"/>
</dbReference>
<accession>A0A977KXV0</accession>
<gene>
    <name evidence="1" type="ORF">KA717_02920</name>
</gene>
<name>A0A977KXV0_9CYAN</name>
<dbReference type="KEGG" id="wna:KA717_02920"/>
<evidence type="ECO:0000313" key="1">
    <source>
        <dbReference type="EMBL" id="UXE61898.1"/>
    </source>
</evidence>
<dbReference type="Proteomes" id="UP001065613">
    <property type="component" value="Chromosome"/>
</dbReference>
<sequence length="87" mass="9904">MIIHNLSVTINDSSVLRGEVMISREQLKLEIDRVDDHTLSILSQIVMALKSPTTLELNWSMNNPLKNSVIYEGDIISPINEVWDVEQ</sequence>
<protein>
    <submittedName>
        <fullName evidence="1">Uncharacterized protein</fullName>
    </submittedName>
</protein>